<gene>
    <name evidence="2" type="ORF">NDI79_04595</name>
</gene>
<feature type="compositionally biased region" description="Basic and acidic residues" evidence="1">
    <location>
        <begin position="169"/>
        <end position="181"/>
    </location>
</feature>
<evidence type="ECO:0000256" key="1">
    <source>
        <dbReference type="SAM" id="MobiDB-lite"/>
    </source>
</evidence>
<sequence length="194" mass="19772">MTPAPSPRPTAARPSGPRTASTPPDDADSRPETPAPSPDAVHTALRALATGAPSSPPPRYRETVAEAEAATASAVDAAAFLRAGRLPELARAVADAESEAAAGSGRGAPPDGDAAATAERGRRALSTHRRLDSAIGRAFGPEGEDGNEDADENGKETAPDGESVGVRGPRGDDGDHFRSGRDIVLPRTDQSADR</sequence>
<feature type="region of interest" description="Disordered" evidence="1">
    <location>
        <begin position="92"/>
        <end position="194"/>
    </location>
</feature>
<dbReference type="Pfam" id="PF25920">
    <property type="entry name" value="DUF7966"/>
    <property type="match status" value="1"/>
</dbReference>
<feature type="compositionally biased region" description="Low complexity" evidence="1">
    <location>
        <begin position="92"/>
        <end position="116"/>
    </location>
</feature>
<comment type="caution">
    <text evidence="2">The sequence shown here is derived from an EMBL/GenBank/DDBJ whole genome shotgun (WGS) entry which is preliminary data.</text>
</comment>
<proteinExistence type="predicted"/>
<dbReference type="InterPro" id="IPR058272">
    <property type="entry name" value="DUF7966"/>
</dbReference>
<feature type="compositionally biased region" description="Low complexity" evidence="1">
    <location>
        <begin position="9"/>
        <end position="20"/>
    </location>
</feature>
<keyword evidence="3" id="KW-1185">Reference proteome</keyword>
<feature type="compositionally biased region" description="Acidic residues" evidence="1">
    <location>
        <begin position="142"/>
        <end position="151"/>
    </location>
</feature>
<protein>
    <submittedName>
        <fullName evidence="2">Uncharacterized protein</fullName>
    </submittedName>
</protein>
<dbReference type="Proteomes" id="UP001254813">
    <property type="component" value="Unassembled WGS sequence"/>
</dbReference>
<dbReference type="RefSeq" id="WP_310927263.1">
    <property type="nucleotide sequence ID" value="NZ_JAMQOQ010000001.1"/>
</dbReference>
<reference evidence="2 3" key="1">
    <citation type="submission" date="2022-06" db="EMBL/GenBank/DDBJ databases">
        <title>Halogeometricum sp. a new haloarchaeum isolate from saline soil.</title>
        <authorList>
            <person name="Strakova D."/>
            <person name="Galisteo C."/>
            <person name="Sanchez-Porro C."/>
            <person name="Ventosa A."/>
        </authorList>
    </citation>
    <scope>NUCLEOTIDE SEQUENCE [LARGE SCALE GENOMIC DNA]</scope>
    <source>
        <strain evidence="3">S3BR25-2</strain>
    </source>
</reference>
<dbReference type="EMBL" id="JAMQOQ010000001">
    <property type="protein sequence ID" value="MDS0293451.1"/>
    <property type="molecule type" value="Genomic_DNA"/>
</dbReference>
<accession>A0ABU2FYZ5</accession>
<evidence type="ECO:0000313" key="3">
    <source>
        <dbReference type="Proteomes" id="UP001254813"/>
    </source>
</evidence>
<name>A0ABU2FYZ5_9EURY</name>
<feature type="region of interest" description="Disordered" evidence="1">
    <location>
        <begin position="1"/>
        <end position="71"/>
    </location>
</feature>
<organism evidence="2 3">
    <name type="scientific">Halogeometricum luteum</name>
    <dbReference type="NCBI Taxonomy" id="2950537"/>
    <lineage>
        <taxon>Archaea</taxon>
        <taxon>Methanobacteriati</taxon>
        <taxon>Methanobacteriota</taxon>
        <taxon>Stenosarchaea group</taxon>
        <taxon>Halobacteria</taxon>
        <taxon>Halobacteriales</taxon>
        <taxon>Haloferacaceae</taxon>
        <taxon>Halogeometricum</taxon>
    </lineage>
</organism>
<evidence type="ECO:0000313" key="2">
    <source>
        <dbReference type="EMBL" id="MDS0293451.1"/>
    </source>
</evidence>